<feature type="transmembrane region" description="Helical" evidence="1">
    <location>
        <begin position="271"/>
        <end position="290"/>
    </location>
</feature>
<feature type="transmembrane region" description="Helical" evidence="1">
    <location>
        <begin position="233"/>
        <end position="251"/>
    </location>
</feature>
<feature type="transmembrane region" description="Helical" evidence="1">
    <location>
        <begin position="183"/>
        <end position="201"/>
    </location>
</feature>
<dbReference type="AlphaFoldDB" id="F0T8P5"/>
<dbReference type="eggNOG" id="arCOG09164">
    <property type="taxonomic scope" value="Archaea"/>
</dbReference>
<reference evidence="3 4" key="2">
    <citation type="journal article" date="2014" name="Int. J. Syst. Evol. Microbiol.">
        <title>Methanobacterium paludis sp. nov. and a novel strain of Methanobacterium lacus isolated from northern peatlands.</title>
        <authorList>
            <person name="Cadillo-Quiroz H."/>
            <person name="Brauer S.L."/>
            <person name="Goodson N."/>
            <person name="Yavitt J.B."/>
            <person name="Zinder S.H."/>
        </authorList>
    </citation>
    <scope>NUCLEOTIDE SEQUENCE [LARGE SCALE GENOMIC DNA]</scope>
    <source>
        <strain evidence="3 4">AL-21</strain>
    </source>
</reference>
<sequence length="302" mass="33423">MSNIEFLNNAHLGKNKPMNYFLTIVITIFGGSIAAIIFIILLMFIYLFIPGINAQTQFDNLGANPLLLLMLVGLVYGLYAMLFYLCIRFIHKKNFHILINTGKKIKWKRILIGAALWTGIMGAFTLLSLIFQGNSLSINFDYPSLFYLIILSLLVFPLQASFEEIFFRGYLMQGISLIFKKPVVSLVLTTVIFASIHYFNGSSISNSISIVISAMILGLMLGVIVLGENGLETAIGVHIANNFFVAVILNSSDSGMGNLPSLITAQSTDPYSGIPLLLLMALITLTILFWNKKSNISRIFQG</sequence>
<organism evidence="3 4">
    <name type="scientific">Methanobacterium lacus (strain AL-21)</name>
    <dbReference type="NCBI Taxonomy" id="877455"/>
    <lineage>
        <taxon>Archaea</taxon>
        <taxon>Methanobacteriati</taxon>
        <taxon>Methanobacteriota</taxon>
        <taxon>Methanomada group</taxon>
        <taxon>Methanobacteria</taxon>
        <taxon>Methanobacteriales</taxon>
        <taxon>Methanobacteriaceae</taxon>
        <taxon>Methanobacterium</taxon>
    </lineage>
</organism>
<dbReference type="GeneID" id="10276772"/>
<proteinExistence type="predicted"/>
<name>F0T8P5_METLA</name>
<evidence type="ECO:0000259" key="2">
    <source>
        <dbReference type="Pfam" id="PF02517"/>
    </source>
</evidence>
<dbReference type="Pfam" id="PF02517">
    <property type="entry name" value="Rce1-like"/>
    <property type="match status" value="1"/>
</dbReference>
<dbReference type="STRING" id="877455.Metbo_0335"/>
<keyword evidence="1" id="KW-0812">Transmembrane</keyword>
<feature type="transmembrane region" description="Helical" evidence="1">
    <location>
        <begin position="110"/>
        <end position="132"/>
    </location>
</feature>
<reference evidence="4" key="1">
    <citation type="submission" date="2011-02" db="EMBL/GenBank/DDBJ databases">
        <title>Complete sequence of Methanobacterium sp. AL-21.</title>
        <authorList>
            <consortium name="US DOE Joint Genome Institute"/>
            <person name="Lucas S."/>
            <person name="Copeland A."/>
            <person name="Lapidus A."/>
            <person name="Cheng J.-F."/>
            <person name="Goodwin L."/>
            <person name="Pitluck S."/>
            <person name="Chertkov O."/>
            <person name="Detter J.C."/>
            <person name="Han C."/>
            <person name="Tapia R."/>
            <person name="Land M."/>
            <person name="Hauser L."/>
            <person name="Kyrpides N."/>
            <person name="Ivanova N."/>
            <person name="Mikhailova N."/>
            <person name="Pagani I."/>
            <person name="Cadillo-Quiroz H."/>
            <person name="Imachi H."/>
            <person name="Zinder S."/>
            <person name="Liu W."/>
            <person name="Woyke T."/>
        </authorList>
    </citation>
    <scope>NUCLEOTIDE SEQUENCE [LARGE SCALE GENOMIC DNA]</scope>
    <source>
        <strain evidence="4">AL-21</strain>
    </source>
</reference>
<dbReference type="GO" id="GO:0004175">
    <property type="term" value="F:endopeptidase activity"/>
    <property type="evidence" value="ECO:0007669"/>
    <property type="project" value="UniProtKB-ARBA"/>
</dbReference>
<evidence type="ECO:0000313" key="4">
    <source>
        <dbReference type="Proteomes" id="UP000007490"/>
    </source>
</evidence>
<dbReference type="OrthoDB" id="77703at2157"/>
<keyword evidence="1" id="KW-0472">Membrane</keyword>
<dbReference type="GO" id="GO:0080120">
    <property type="term" value="P:CAAX-box protein maturation"/>
    <property type="evidence" value="ECO:0007669"/>
    <property type="project" value="UniProtKB-ARBA"/>
</dbReference>
<dbReference type="InterPro" id="IPR003675">
    <property type="entry name" value="Rce1/LyrA-like_dom"/>
</dbReference>
<dbReference type="PANTHER" id="PTHR39430">
    <property type="entry name" value="MEMBRANE-ASSOCIATED PROTEASE-RELATED"/>
    <property type="match status" value="1"/>
</dbReference>
<feature type="domain" description="CAAX prenyl protease 2/Lysostaphin resistance protein A-like" evidence="2">
    <location>
        <begin position="148"/>
        <end position="244"/>
    </location>
</feature>
<feature type="transmembrane region" description="Helical" evidence="1">
    <location>
        <begin position="207"/>
        <end position="226"/>
    </location>
</feature>
<accession>F0T8P5</accession>
<dbReference type="RefSeq" id="WP_013643938.1">
    <property type="nucleotide sequence ID" value="NC_015216.1"/>
</dbReference>
<evidence type="ECO:0000313" key="3">
    <source>
        <dbReference type="EMBL" id="ADZ08587.1"/>
    </source>
</evidence>
<keyword evidence="1" id="KW-1133">Transmembrane helix</keyword>
<dbReference type="KEGG" id="mel:Metbo_0335"/>
<feature type="transmembrane region" description="Helical" evidence="1">
    <location>
        <begin position="66"/>
        <end position="90"/>
    </location>
</feature>
<dbReference type="PANTHER" id="PTHR39430:SF1">
    <property type="entry name" value="PROTEASE"/>
    <property type="match status" value="1"/>
</dbReference>
<dbReference type="Proteomes" id="UP000007490">
    <property type="component" value="Chromosome"/>
</dbReference>
<evidence type="ECO:0000256" key="1">
    <source>
        <dbReference type="SAM" id="Phobius"/>
    </source>
</evidence>
<feature type="transmembrane region" description="Helical" evidence="1">
    <location>
        <begin position="144"/>
        <end position="162"/>
    </location>
</feature>
<dbReference type="HOGENOM" id="CLU_052492_2_0_2"/>
<protein>
    <submittedName>
        <fullName evidence="3">Abortive infection protein</fullName>
    </submittedName>
</protein>
<keyword evidence="4" id="KW-1185">Reference proteome</keyword>
<gene>
    <name evidence="3" type="ordered locus">Metbo_0335</name>
</gene>
<feature type="transmembrane region" description="Helical" evidence="1">
    <location>
        <begin position="20"/>
        <end position="46"/>
    </location>
</feature>
<dbReference type="EMBL" id="CP002551">
    <property type="protein sequence ID" value="ADZ08587.1"/>
    <property type="molecule type" value="Genomic_DNA"/>
</dbReference>